<proteinExistence type="predicted"/>
<name>A0A251VD61_HELAN</name>
<dbReference type="AlphaFoldDB" id="A0A251VD61"/>
<evidence type="ECO:0000313" key="6">
    <source>
        <dbReference type="EMBL" id="OTG33364.1"/>
    </source>
</evidence>
<dbReference type="InterPro" id="IPR015300">
    <property type="entry name" value="DNA-bd_pseudobarrel_sf"/>
</dbReference>
<keyword evidence="7" id="KW-1185">Reference proteome</keyword>
<comment type="subcellular location">
    <subcellularLocation>
        <location evidence="1">Nucleus</location>
    </subcellularLocation>
</comment>
<keyword evidence="3 6" id="KW-0238">DNA-binding</keyword>
<dbReference type="Proteomes" id="UP000215914">
    <property type="component" value="Chromosome 2"/>
</dbReference>
<keyword evidence="2" id="KW-0805">Transcription regulation</keyword>
<evidence type="ECO:0000256" key="4">
    <source>
        <dbReference type="ARBA" id="ARBA00023163"/>
    </source>
</evidence>
<evidence type="ECO:0000256" key="3">
    <source>
        <dbReference type="ARBA" id="ARBA00023125"/>
    </source>
</evidence>
<reference evidence="7" key="1">
    <citation type="journal article" date="2017" name="Nature">
        <title>The sunflower genome provides insights into oil metabolism, flowering and Asterid evolution.</title>
        <authorList>
            <person name="Badouin H."/>
            <person name="Gouzy J."/>
            <person name="Grassa C.J."/>
            <person name="Murat F."/>
            <person name="Staton S.E."/>
            <person name="Cottret L."/>
            <person name="Lelandais-Briere C."/>
            <person name="Owens G.L."/>
            <person name="Carrere S."/>
            <person name="Mayjonade B."/>
            <person name="Legrand L."/>
            <person name="Gill N."/>
            <person name="Kane N.C."/>
            <person name="Bowers J.E."/>
            <person name="Hubner S."/>
            <person name="Bellec A."/>
            <person name="Berard A."/>
            <person name="Berges H."/>
            <person name="Blanchet N."/>
            <person name="Boniface M.C."/>
            <person name="Brunel D."/>
            <person name="Catrice O."/>
            <person name="Chaidir N."/>
            <person name="Claudel C."/>
            <person name="Donnadieu C."/>
            <person name="Faraut T."/>
            <person name="Fievet G."/>
            <person name="Helmstetter N."/>
            <person name="King M."/>
            <person name="Knapp S.J."/>
            <person name="Lai Z."/>
            <person name="Le Paslier M.C."/>
            <person name="Lippi Y."/>
            <person name="Lorenzon L."/>
            <person name="Mandel J.R."/>
            <person name="Marage G."/>
            <person name="Marchand G."/>
            <person name="Marquand E."/>
            <person name="Bret-Mestries E."/>
            <person name="Morien E."/>
            <person name="Nambeesan S."/>
            <person name="Nguyen T."/>
            <person name="Pegot-Espagnet P."/>
            <person name="Pouilly N."/>
            <person name="Raftis F."/>
            <person name="Sallet E."/>
            <person name="Schiex T."/>
            <person name="Thomas J."/>
            <person name="Vandecasteele C."/>
            <person name="Vares D."/>
            <person name="Vear F."/>
            <person name="Vautrin S."/>
            <person name="Crespi M."/>
            <person name="Mangin B."/>
            <person name="Burke J.M."/>
            <person name="Salse J."/>
            <person name="Munos S."/>
            <person name="Vincourt P."/>
            <person name="Rieseberg L.H."/>
            <person name="Langlade N.B."/>
        </authorList>
    </citation>
    <scope>NUCLEOTIDE SEQUENCE [LARGE SCALE GENOMIC DNA]</scope>
    <source>
        <strain evidence="7">cv. SF193</strain>
    </source>
</reference>
<protein>
    <submittedName>
        <fullName evidence="6">Putative DNA-binding pseudobarrel domain-containing protein</fullName>
    </submittedName>
</protein>
<dbReference type="PANTHER" id="PTHR31920:SF122">
    <property type="entry name" value="B3 DOMAIN-CONTAINING PROTEIN REM23"/>
    <property type="match status" value="1"/>
</dbReference>
<dbReference type="InterPro" id="IPR050655">
    <property type="entry name" value="Plant_B3_domain"/>
</dbReference>
<dbReference type="Gene3D" id="2.40.330.10">
    <property type="entry name" value="DNA-binding pseudobarrel domain"/>
    <property type="match status" value="2"/>
</dbReference>
<evidence type="ECO:0000256" key="5">
    <source>
        <dbReference type="ARBA" id="ARBA00023242"/>
    </source>
</evidence>
<evidence type="ECO:0000256" key="2">
    <source>
        <dbReference type="ARBA" id="ARBA00023015"/>
    </source>
</evidence>
<accession>A0A251VD61</accession>
<evidence type="ECO:0000256" key="1">
    <source>
        <dbReference type="ARBA" id="ARBA00004123"/>
    </source>
</evidence>
<evidence type="ECO:0000313" key="7">
    <source>
        <dbReference type="Proteomes" id="UP000215914"/>
    </source>
</evidence>
<dbReference type="GO" id="GO:0003677">
    <property type="term" value="F:DNA binding"/>
    <property type="evidence" value="ECO:0007669"/>
    <property type="project" value="UniProtKB-KW"/>
</dbReference>
<dbReference type="SUPFAM" id="SSF101936">
    <property type="entry name" value="DNA-binding pseudobarrel domain"/>
    <property type="match status" value="1"/>
</dbReference>
<dbReference type="PANTHER" id="PTHR31920">
    <property type="entry name" value="B3 DOMAIN-CONTAINING"/>
    <property type="match status" value="1"/>
</dbReference>
<keyword evidence="5" id="KW-0539">Nucleus</keyword>
<gene>
    <name evidence="6" type="ORF">HannXRQ_Chr02g0033911</name>
</gene>
<sequence length="295" mass="34033">MLVYEDVTGEVGWATGMRMPPEAMVGMQITEITFSIIQGILTIGDEEYGKFYNPYATSIVQFLKMATCATSGLDYFHNKRMEGIVVDWYHRQPQVLADVRRQYTEMDSTKIPPSFLKFIGEDIVFLTIPSDFATNLWGDKVPYGKTVQIRDGGSLSFVRIRNRNGQPIFTDGWINLVRKNALKLKDGVLITATGPYTFNVSWFKEYVCQNSYFTAQQKTVPEMSLMPHTFWKNFYGKNYKGEMARVYIGERFWNVKLEACSHCCCFKDGWRKLVEEVPLENECAFGCMFTLVFFM</sequence>
<dbReference type="GO" id="GO:0005634">
    <property type="term" value="C:nucleus"/>
    <property type="evidence" value="ECO:0007669"/>
    <property type="project" value="UniProtKB-SubCell"/>
</dbReference>
<dbReference type="InParanoid" id="A0A251VD61"/>
<keyword evidence="4" id="KW-0804">Transcription</keyword>
<organism evidence="6 7">
    <name type="scientific">Helianthus annuus</name>
    <name type="common">Common sunflower</name>
    <dbReference type="NCBI Taxonomy" id="4232"/>
    <lineage>
        <taxon>Eukaryota</taxon>
        <taxon>Viridiplantae</taxon>
        <taxon>Streptophyta</taxon>
        <taxon>Embryophyta</taxon>
        <taxon>Tracheophyta</taxon>
        <taxon>Spermatophyta</taxon>
        <taxon>Magnoliopsida</taxon>
        <taxon>eudicotyledons</taxon>
        <taxon>Gunneridae</taxon>
        <taxon>Pentapetalae</taxon>
        <taxon>asterids</taxon>
        <taxon>campanulids</taxon>
        <taxon>Asterales</taxon>
        <taxon>Asteraceae</taxon>
        <taxon>Asteroideae</taxon>
        <taxon>Heliantheae alliance</taxon>
        <taxon>Heliantheae</taxon>
        <taxon>Helianthus</taxon>
    </lineage>
</organism>
<dbReference type="EMBL" id="CM007891">
    <property type="protein sequence ID" value="OTG33364.1"/>
    <property type="molecule type" value="Genomic_DNA"/>
</dbReference>